<evidence type="ECO:0000313" key="2">
    <source>
        <dbReference type="EMBL" id="RDX82394.1"/>
    </source>
</evidence>
<evidence type="ECO:0000313" key="3">
    <source>
        <dbReference type="Proteomes" id="UP000257109"/>
    </source>
</evidence>
<feature type="non-terminal residue" evidence="2">
    <location>
        <position position="1"/>
    </location>
</feature>
<keyword evidence="3" id="KW-1185">Reference proteome</keyword>
<name>A0A371FVN0_MUCPR</name>
<dbReference type="EMBL" id="QJKJ01007647">
    <property type="protein sequence ID" value="RDX82394.1"/>
    <property type="molecule type" value="Genomic_DNA"/>
</dbReference>
<feature type="compositionally biased region" description="Basic and acidic residues" evidence="1">
    <location>
        <begin position="289"/>
        <end position="301"/>
    </location>
</feature>
<dbReference type="Proteomes" id="UP000257109">
    <property type="component" value="Unassembled WGS sequence"/>
</dbReference>
<dbReference type="AlphaFoldDB" id="A0A371FVN0"/>
<evidence type="ECO:0000256" key="1">
    <source>
        <dbReference type="SAM" id="MobiDB-lite"/>
    </source>
</evidence>
<gene>
    <name evidence="2" type="ORF">CR513_36819</name>
</gene>
<feature type="region of interest" description="Disordered" evidence="1">
    <location>
        <begin position="287"/>
        <end position="316"/>
    </location>
</feature>
<protein>
    <submittedName>
        <fullName evidence="2">Uncharacterized protein</fullName>
    </submittedName>
</protein>
<organism evidence="2 3">
    <name type="scientific">Mucuna pruriens</name>
    <name type="common">Velvet bean</name>
    <name type="synonym">Dolichos pruriens</name>
    <dbReference type="NCBI Taxonomy" id="157652"/>
    <lineage>
        <taxon>Eukaryota</taxon>
        <taxon>Viridiplantae</taxon>
        <taxon>Streptophyta</taxon>
        <taxon>Embryophyta</taxon>
        <taxon>Tracheophyta</taxon>
        <taxon>Spermatophyta</taxon>
        <taxon>Magnoliopsida</taxon>
        <taxon>eudicotyledons</taxon>
        <taxon>Gunneridae</taxon>
        <taxon>Pentapetalae</taxon>
        <taxon>rosids</taxon>
        <taxon>fabids</taxon>
        <taxon>Fabales</taxon>
        <taxon>Fabaceae</taxon>
        <taxon>Papilionoideae</taxon>
        <taxon>50 kb inversion clade</taxon>
        <taxon>NPAAA clade</taxon>
        <taxon>indigoferoid/millettioid clade</taxon>
        <taxon>Phaseoleae</taxon>
        <taxon>Mucuna</taxon>
    </lineage>
</organism>
<comment type="caution">
    <text evidence="2">The sequence shown here is derived from an EMBL/GenBank/DDBJ whole genome shotgun (WGS) entry which is preliminary data.</text>
</comment>
<accession>A0A371FVN0</accession>
<sequence length="316" mass="35460">MLEGRKAIRKGMNLPLVERISHPPLHVCLLELITLSGLKRATVFCFLLFKEATFPLIDIQKPVNTEDCCPVINARCLHKLTYNSHGKGHIRSSDSEDIKMDKSSDLSFAAEELKHVNSDLSATILPTMILKVGIVRKEADKENDGDGRWQRWAAADGGGNTLVDNPRLWAQAELCSTLIPMRARALVMILTNEDLLLMIGLMNSQIGKEVETQRENIFHSRCLILGRLGGLSSERLVKKLTLPTIVHPRPYEDRVMYDVVPMEVMSRILYTSQGLKMGLNARRTFGPTWEHHGPTREHLGPTREALGRTNSPDQPS</sequence>
<reference evidence="2" key="1">
    <citation type="submission" date="2018-05" db="EMBL/GenBank/DDBJ databases">
        <title>Draft genome of Mucuna pruriens seed.</title>
        <authorList>
            <person name="Nnadi N.E."/>
            <person name="Vos R."/>
            <person name="Hasami M.H."/>
            <person name="Devisetty U.K."/>
            <person name="Aguiy J.C."/>
        </authorList>
    </citation>
    <scope>NUCLEOTIDE SEQUENCE [LARGE SCALE GENOMIC DNA]</scope>
    <source>
        <strain evidence="2">JCA_2017</strain>
    </source>
</reference>
<proteinExistence type="predicted"/>